<dbReference type="KEGG" id="dda:Dd703_3228"/>
<dbReference type="EMBL" id="CP001654">
    <property type="protein sequence ID" value="ACS86991.1"/>
    <property type="molecule type" value="Genomic_DNA"/>
</dbReference>
<evidence type="ECO:0000313" key="2">
    <source>
        <dbReference type="Proteomes" id="UP000002734"/>
    </source>
</evidence>
<keyword evidence="2" id="KW-1185">Reference proteome</keyword>
<dbReference type="HOGENOM" id="CLU_3269158_0_0_6"/>
<reference evidence="1" key="1">
    <citation type="submission" date="2009-06" db="EMBL/GenBank/DDBJ databases">
        <title>Complete sequence of Dickeya dadantii Ech703.</title>
        <authorList>
            <consortium name="US DOE Joint Genome Institute"/>
            <person name="Lucas S."/>
            <person name="Copeland A."/>
            <person name="Lapidus A."/>
            <person name="Glavina del Rio T."/>
            <person name="Dalin E."/>
            <person name="Tice H."/>
            <person name="Bruce D."/>
            <person name="Goodwin L."/>
            <person name="Pitluck S."/>
            <person name="Chertkov O."/>
            <person name="Brettin T."/>
            <person name="Detter J.C."/>
            <person name="Han C."/>
            <person name="Larimer F."/>
            <person name="Land M."/>
            <person name="Hauser L."/>
            <person name="Kyrpides N."/>
            <person name="Mikhailova N."/>
            <person name="Balakrishnan V."/>
            <person name="Glasner J."/>
            <person name="Perna N.T."/>
        </authorList>
    </citation>
    <scope>NUCLEOTIDE SEQUENCE [LARGE SCALE GENOMIC DNA]</scope>
    <source>
        <strain evidence="1">Ech703</strain>
    </source>
</reference>
<sequence>MENVGWWTLNPQPKLLQWIICRHFVATGNKKGVPFSRNPLI</sequence>
<organism evidence="1 2">
    <name type="scientific">Musicola paradisiaca (strain Ech703)</name>
    <name type="common">Dickeya paradisiaca</name>
    <name type="synonym">Dickeya dadantii</name>
    <dbReference type="NCBI Taxonomy" id="579405"/>
    <lineage>
        <taxon>Bacteria</taxon>
        <taxon>Pseudomonadati</taxon>
        <taxon>Pseudomonadota</taxon>
        <taxon>Gammaproteobacteria</taxon>
        <taxon>Enterobacterales</taxon>
        <taxon>Pectobacteriaceae</taxon>
        <taxon>Musicola</taxon>
    </lineage>
</organism>
<dbReference type="Proteomes" id="UP000002734">
    <property type="component" value="Chromosome"/>
</dbReference>
<proteinExistence type="predicted"/>
<gene>
    <name evidence="1" type="ordered locus">Dd703_3228</name>
</gene>
<name>C6CDC0_MUSP7</name>
<evidence type="ECO:0000313" key="1">
    <source>
        <dbReference type="EMBL" id="ACS86991.1"/>
    </source>
</evidence>
<protein>
    <submittedName>
        <fullName evidence="1">Uncharacterized protein</fullName>
    </submittedName>
</protein>
<dbReference type="AlphaFoldDB" id="C6CDC0"/>
<accession>C6CDC0</accession>